<dbReference type="SUPFAM" id="SSF88713">
    <property type="entry name" value="Glycoside hydrolase/deacetylase"/>
    <property type="match status" value="1"/>
</dbReference>
<evidence type="ECO:0000256" key="1">
    <source>
        <dbReference type="SAM" id="Phobius"/>
    </source>
</evidence>
<dbReference type="InterPro" id="IPR051398">
    <property type="entry name" value="Polysacch_Deacetylase"/>
</dbReference>
<organism evidence="2 3">
    <name type="scientific">Candidatus Aphodoplasma excrementigallinarum</name>
    <dbReference type="NCBI Taxonomy" id="2840673"/>
    <lineage>
        <taxon>Bacteria</taxon>
        <taxon>Bacillati</taxon>
        <taxon>Bacillota</taxon>
        <taxon>Clostridia</taxon>
        <taxon>Eubacteriales</taxon>
        <taxon>Candidatus Aphodoplasma</taxon>
    </lineage>
</organism>
<sequence>MEDRRARSDSVVARRIQQRRRQRKKKAIINLTILAIIVIALIIGIVWGVRAWIGAVSGPSQPANAVQTPAPPSAEEIIRQADFLAAGYDYDAAIEKIKSYGPGYTEKPELTEAISGYEATKATMVRHEDVTDITHVFFHTLIVDPSKAFDGDTREAGYNQYMTTISEFNKILEEMYARGFVLVDIHDIAREEVQDDGTTKFVPGDIMLPEGKKPFVMSQDDVSYYGYMTGDGFASRLVIGDDGYPTNEYVQDDGTVVRGDFDLVPLLEHFIQEHPDFSYKGARATLALTGYDGVLGYRTCPTADDYKESDIAEAKKVADRMKELGWTFASHSWGHKLYGSTSAAKLAEDAKKWDEQVRPIVGDTDVLIYAHGEDIAGIGKYSGEKFETLKSYGFKYFCNVDSAKAWVQIQDDYVRQGRRNLDGYRMWYNPELLEDLFIVDDVWDKTRPTPVPPI</sequence>
<comment type="caution">
    <text evidence="2">The sequence shown here is derived from an EMBL/GenBank/DDBJ whole genome shotgun (WGS) entry which is preliminary data.</text>
</comment>
<proteinExistence type="predicted"/>
<reference evidence="2" key="2">
    <citation type="journal article" date="2021" name="PeerJ">
        <title>Extensive microbial diversity within the chicken gut microbiome revealed by metagenomics and culture.</title>
        <authorList>
            <person name="Gilroy R."/>
            <person name="Ravi A."/>
            <person name="Getino M."/>
            <person name="Pursley I."/>
            <person name="Horton D.L."/>
            <person name="Alikhan N.F."/>
            <person name="Baker D."/>
            <person name="Gharbi K."/>
            <person name="Hall N."/>
            <person name="Watson M."/>
            <person name="Adriaenssens E.M."/>
            <person name="Foster-Nyarko E."/>
            <person name="Jarju S."/>
            <person name="Secka A."/>
            <person name="Antonio M."/>
            <person name="Oren A."/>
            <person name="Chaudhuri R.R."/>
            <person name="La Ragione R."/>
            <person name="Hildebrand F."/>
            <person name="Pallen M.J."/>
        </authorList>
    </citation>
    <scope>NUCLEOTIDE SEQUENCE</scope>
    <source>
        <strain evidence="2">4920</strain>
    </source>
</reference>
<reference evidence="2" key="1">
    <citation type="submission" date="2020-10" db="EMBL/GenBank/DDBJ databases">
        <authorList>
            <person name="Gilroy R."/>
        </authorList>
    </citation>
    <scope>NUCLEOTIDE SEQUENCE</scope>
    <source>
        <strain evidence="2">4920</strain>
    </source>
</reference>
<dbReference type="PANTHER" id="PTHR34216">
    <property type="match status" value="1"/>
</dbReference>
<feature type="transmembrane region" description="Helical" evidence="1">
    <location>
        <begin position="27"/>
        <end position="53"/>
    </location>
</feature>
<keyword evidence="1" id="KW-0472">Membrane</keyword>
<dbReference type="GO" id="GO:0005975">
    <property type="term" value="P:carbohydrate metabolic process"/>
    <property type="evidence" value="ECO:0007669"/>
    <property type="project" value="InterPro"/>
</dbReference>
<dbReference type="AlphaFoldDB" id="A0A9D1NIV7"/>
<protein>
    <submittedName>
        <fullName evidence="2">Polysaccharide deacetylase</fullName>
    </submittedName>
</protein>
<keyword evidence="1" id="KW-1133">Transmembrane helix</keyword>
<gene>
    <name evidence="2" type="ORF">IAC74_06750</name>
</gene>
<dbReference type="PANTHER" id="PTHR34216:SF3">
    <property type="entry name" value="POLY-BETA-1,6-N-ACETYL-D-GLUCOSAMINE N-DEACETYLASE"/>
    <property type="match status" value="1"/>
</dbReference>
<dbReference type="Gene3D" id="3.20.20.370">
    <property type="entry name" value="Glycoside hydrolase/deacetylase"/>
    <property type="match status" value="1"/>
</dbReference>
<dbReference type="EMBL" id="DVOF01000199">
    <property type="protein sequence ID" value="HIV03258.1"/>
    <property type="molecule type" value="Genomic_DNA"/>
</dbReference>
<evidence type="ECO:0000313" key="3">
    <source>
        <dbReference type="Proteomes" id="UP000886743"/>
    </source>
</evidence>
<accession>A0A9D1NIV7</accession>
<dbReference type="Proteomes" id="UP000886743">
    <property type="component" value="Unassembled WGS sequence"/>
</dbReference>
<name>A0A9D1NIV7_9FIRM</name>
<dbReference type="InterPro" id="IPR011330">
    <property type="entry name" value="Glyco_hydro/deAcase_b/a-brl"/>
</dbReference>
<keyword evidence="1" id="KW-0812">Transmembrane</keyword>
<evidence type="ECO:0000313" key="2">
    <source>
        <dbReference type="EMBL" id="HIV03258.1"/>
    </source>
</evidence>